<organism evidence="1 2">
    <name type="scientific">Panagrolaimus sp. PS1159</name>
    <dbReference type="NCBI Taxonomy" id="55785"/>
    <lineage>
        <taxon>Eukaryota</taxon>
        <taxon>Metazoa</taxon>
        <taxon>Ecdysozoa</taxon>
        <taxon>Nematoda</taxon>
        <taxon>Chromadorea</taxon>
        <taxon>Rhabditida</taxon>
        <taxon>Tylenchina</taxon>
        <taxon>Panagrolaimomorpha</taxon>
        <taxon>Panagrolaimoidea</taxon>
        <taxon>Panagrolaimidae</taxon>
        <taxon>Panagrolaimus</taxon>
    </lineage>
</organism>
<protein>
    <submittedName>
        <fullName evidence="2">Fe2OG dioxygenase domain-containing protein</fullName>
    </submittedName>
</protein>
<sequence length="485" mass="54799">MTSHAMEISTPNPPSSSTNITLMNDILSSKANHTKSLENALANLIQNQIKNDSCTHCGKKLILNNSNSLTQNNITVFCPDCKVSKYCCDEHLKIDQIRHKHICQDLRLRFAHMNANNKSTDSSSSGNSPPTSNNETQLPSTIYLAQHVIRGLNEYGWAVCDHFLGDTHCNYTYKEVERLFDRGLFSAGQLMDRKDNSQLQDIRSDQIYWFDGSDERARDSVTVRLLISMIDSVIVHFRDRVPYTISGRSRAMIACYPGNGTKYVKHVDNPVQDGRCITSIYYCNKDWKLSEHGGTLRLYPETSLVPMDIDPQADRLVFFWSDRRNPHEVLPVFRPRYAITIWYFDQAEKMEALERRRKQENPSTPSASTIPAEIPTSSSPTKSRAPALSEWSQQRSSAFKPVATTNFISPNISATTENSNHLSRVPQHIIASSSSSTSSPFIIPRSHMSLRDHTNSDSFSTGSADDNLNIDDEPINTQPKQDYQI</sequence>
<dbReference type="WBParaSite" id="PS1159_v2.g19911.t1">
    <property type="protein sequence ID" value="PS1159_v2.g19911.t1"/>
    <property type="gene ID" value="PS1159_v2.g19911"/>
</dbReference>
<proteinExistence type="predicted"/>
<dbReference type="Proteomes" id="UP000887580">
    <property type="component" value="Unplaced"/>
</dbReference>
<name>A0AC35FSD8_9BILA</name>
<accession>A0AC35FSD8</accession>
<reference evidence="2" key="1">
    <citation type="submission" date="2022-11" db="UniProtKB">
        <authorList>
            <consortium name="WormBaseParasite"/>
        </authorList>
    </citation>
    <scope>IDENTIFICATION</scope>
</reference>
<evidence type="ECO:0000313" key="2">
    <source>
        <dbReference type="WBParaSite" id="PS1159_v2.g19911.t1"/>
    </source>
</evidence>
<evidence type="ECO:0000313" key="1">
    <source>
        <dbReference type="Proteomes" id="UP000887580"/>
    </source>
</evidence>